<name>E4LAA8_9FIRM</name>
<dbReference type="EMBL" id="AENT01000028">
    <property type="protein sequence ID" value="EFR42267.1"/>
    <property type="molecule type" value="Genomic_DNA"/>
</dbReference>
<proteinExistence type="predicted"/>
<reference evidence="1 2" key="1">
    <citation type="submission" date="2010-11" db="EMBL/GenBank/DDBJ databases">
        <authorList>
            <person name="Durkin A.S."/>
            <person name="Madupu R."/>
            <person name="Torralba M."/>
            <person name="Gillis M."/>
            <person name="Methe B."/>
            <person name="Sutton G."/>
            <person name="Nelson K.E."/>
        </authorList>
    </citation>
    <scope>NUCLEOTIDE SEQUENCE [LARGE SCALE GENOMIC DNA]</scope>
    <source>
        <strain evidence="1 2">UPII 345-E</strain>
    </source>
</reference>
<dbReference type="RefSeq" id="WP_007555129.1">
    <property type="nucleotide sequence ID" value="NZ_AENT01000028.1"/>
</dbReference>
<evidence type="ECO:0000313" key="1">
    <source>
        <dbReference type="EMBL" id="EFR42267.1"/>
    </source>
</evidence>
<dbReference type="OrthoDB" id="9812621at2"/>
<comment type="caution">
    <text evidence="1">The sequence shown here is derived from an EMBL/GenBank/DDBJ whole genome shotgun (WGS) entry which is preliminary data.</text>
</comment>
<protein>
    <submittedName>
        <fullName evidence="1">Uncharacterized protein</fullName>
    </submittedName>
</protein>
<dbReference type="Proteomes" id="UP000004594">
    <property type="component" value="Unassembled WGS sequence"/>
</dbReference>
<sequence length="133" mass="15897">MGDNRVLFAPREKTERIIFDVRKTEDKPLEDIFNIMRKNGRFDTGYHFFIHKDGSIEKDRHEHEVAGFQFKHCETAIAVKVTRPYTSAQKRAKEDLIKELKKKYPKIKIRYAKFKTNNILEEEELLLERKGEK</sequence>
<dbReference type="GO" id="GO:0009253">
    <property type="term" value="P:peptidoglycan catabolic process"/>
    <property type="evidence" value="ECO:0007669"/>
    <property type="project" value="InterPro"/>
</dbReference>
<dbReference type="GO" id="GO:0008745">
    <property type="term" value="F:N-acetylmuramoyl-L-alanine amidase activity"/>
    <property type="evidence" value="ECO:0007669"/>
    <property type="project" value="InterPro"/>
</dbReference>
<dbReference type="AlphaFoldDB" id="E4LAA8"/>
<accession>E4LAA8</accession>
<evidence type="ECO:0000313" key="2">
    <source>
        <dbReference type="Proteomes" id="UP000004594"/>
    </source>
</evidence>
<dbReference type="InterPro" id="IPR036505">
    <property type="entry name" value="Amidase/PGRP_sf"/>
</dbReference>
<dbReference type="Gene3D" id="3.40.80.10">
    <property type="entry name" value="Peptidoglycan recognition protein-like"/>
    <property type="match status" value="1"/>
</dbReference>
<dbReference type="SUPFAM" id="SSF55846">
    <property type="entry name" value="N-acetylmuramoyl-L-alanine amidase-like"/>
    <property type="match status" value="1"/>
</dbReference>
<organism evidence="1 2">
    <name type="scientific">Dialister micraerophilus UPII 345-E</name>
    <dbReference type="NCBI Taxonomy" id="910314"/>
    <lineage>
        <taxon>Bacteria</taxon>
        <taxon>Bacillati</taxon>
        <taxon>Bacillota</taxon>
        <taxon>Negativicutes</taxon>
        <taxon>Veillonellales</taxon>
        <taxon>Veillonellaceae</taxon>
        <taxon>Dialister</taxon>
    </lineage>
</organism>
<gene>
    <name evidence="1" type="ORF">HMPREF9220_0738</name>
</gene>